<evidence type="ECO:0000313" key="2">
    <source>
        <dbReference type="Proteomes" id="UP000306196"/>
    </source>
</evidence>
<name>A0A5R8KAG3_9BACT</name>
<dbReference type="RefSeq" id="WP_138087727.1">
    <property type="nucleotide sequence ID" value="NZ_VAUV01000014.1"/>
</dbReference>
<comment type="caution">
    <text evidence="1">The sequence shown here is derived from an EMBL/GenBank/DDBJ whole genome shotgun (WGS) entry which is preliminary data.</text>
</comment>
<dbReference type="EMBL" id="VAUV01000014">
    <property type="protein sequence ID" value="TLD69312.1"/>
    <property type="molecule type" value="Genomic_DNA"/>
</dbReference>
<protein>
    <submittedName>
        <fullName evidence="1">Uncharacterized protein</fullName>
    </submittedName>
</protein>
<dbReference type="AlphaFoldDB" id="A0A5R8KAG3"/>
<evidence type="ECO:0000313" key="1">
    <source>
        <dbReference type="EMBL" id="TLD69312.1"/>
    </source>
</evidence>
<sequence length="164" mass="18264">MNDELEEEKLRAETRLIDAQTEKLKKEVAPRDTLTRLGSGILEFVKITGALVLGFGGIATAITGYQLTEAKKERLDAEILKKQVDLDKVSQTLVARETEQKQNAEAIQQTLVALKSQIQQAPEGPDAIRKIDALQLKIEGAQKDWLSKKPEYDKAISRIEAPLK</sequence>
<reference evidence="1 2" key="1">
    <citation type="submission" date="2019-05" db="EMBL/GenBank/DDBJ databases">
        <title>Verrucobacter flavum gen. nov., sp. nov. a new member of the family Verrucomicrobiaceae.</title>
        <authorList>
            <person name="Szuroczki S."/>
            <person name="Abbaszade G."/>
            <person name="Szabo A."/>
            <person name="Felfoldi T."/>
            <person name="Schumann P."/>
            <person name="Boka K."/>
            <person name="Keki Z."/>
            <person name="Toumi M."/>
            <person name="Toth E."/>
        </authorList>
    </citation>
    <scope>NUCLEOTIDE SEQUENCE [LARGE SCALE GENOMIC DNA]</scope>
    <source>
        <strain evidence="1 2">MG-N-17</strain>
    </source>
</reference>
<keyword evidence="2" id="KW-1185">Reference proteome</keyword>
<gene>
    <name evidence="1" type="ORF">FEM03_18240</name>
</gene>
<proteinExistence type="predicted"/>
<accession>A0A5R8KAG3</accession>
<organism evidence="1 2">
    <name type="scientific">Phragmitibacter flavus</name>
    <dbReference type="NCBI Taxonomy" id="2576071"/>
    <lineage>
        <taxon>Bacteria</taxon>
        <taxon>Pseudomonadati</taxon>
        <taxon>Verrucomicrobiota</taxon>
        <taxon>Verrucomicrobiia</taxon>
        <taxon>Verrucomicrobiales</taxon>
        <taxon>Verrucomicrobiaceae</taxon>
        <taxon>Phragmitibacter</taxon>
    </lineage>
</organism>
<dbReference type="Proteomes" id="UP000306196">
    <property type="component" value="Unassembled WGS sequence"/>
</dbReference>